<sequence>MVDIVFWGVFGVLVAGNAIWESRRKSNQIDKKSWKYSALMTTQILGMFLFMSVLWSIWSSTTMGSWFYVVKNIFVGNQLQYLSLFSILIITWILSTVIYRFFELKELGKVMDPDPKTKLASYWSIAMLFLLLVFQLQPVQTFIEKQSNIDLIGFLEPKLNIADENLLVDGYYEEILIGNELTNPVGEIVERRDRGRFIHSEGALLVDDIRIVLGKPNISFTFKDQLYSTNFLGIRDQNYSRIKPSNTIRTGILGGSYVNGSGIADDDLFDELLEQKLDSLNKEVDYEFWNFGNPGFDLIQCIYDFEMKEAVKYDFDNLIYVSHGIDKFKNIRTLATAIESGRSIPYGFVQKIIDQSNLDNSTSSMSVYDKLEPFADELVTGLYQHLYDFSLQNNIKPIWVYWPTTDVHPFVKMYPEDISLLVKEIGFTVIDLTDVYIDYKPADLFVAPKDRHPNALGHSLVADKLFEIIKNSPEILNSMENKED</sequence>
<proteinExistence type="predicted"/>
<evidence type="ECO:0008006" key="4">
    <source>
        <dbReference type="Google" id="ProtNLM"/>
    </source>
</evidence>
<dbReference type="SUPFAM" id="SSF52266">
    <property type="entry name" value="SGNH hydrolase"/>
    <property type="match status" value="1"/>
</dbReference>
<evidence type="ECO:0000313" key="2">
    <source>
        <dbReference type="EMBL" id="GGE00722.1"/>
    </source>
</evidence>
<reference evidence="2" key="2">
    <citation type="submission" date="2020-09" db="EMBL/GenBank/DDBJ databases">
        <authorList>
            <person name="Sun Q."/>
            <person name="Zhou Y."/>
        </authorList>
    </citation>
    <scope>NUCLEOTIDE SEQUENCE</scope>
    <source>
        <strain evidence="2">CGMCC 1.12924</strain>
    </source>
</reference>
<feature type="transmembrane region" description="Helical" evidence="1">
    <location>
        <begin position="6"/>
        <end position="22"/>
    </location>
</feature>
<feature type="transmembrane region" description="Helical" evidence="1">
    <location>
        <begin position="34"/>
        <end position="58"/>
    </location>
</feature>
<feature type="transmembrane region" description="Helical" evidence="1">
    <location>
        <begin position="78"/>
        <end position="99"/>
    </location>
</feature>
<accession>A0A8J2VCM7</accession>
<keyword evidence="3" id="KW-1185">Reference proteome</keyword>
<dbReference type="EMBL" id="BMGK01000013">
    <property type="protein sequence ID" value="GGE00722.1"/>
    <property type="molecule type" value="Genomic_DNA"/>
</dbReference>
<keyword evidence="1" id="KW-0472">Membrane</keyword>
<gene>
    <name evidence="2" type="ORF">GCM10011312_25220</name>
</gene>
<keyword evidence="1" id="KW-0812">Transmembrane</keyword>
<reference evidence="2" key="1">
    <citation type="journal article" date="2014" name="Int. J. Syst. Evol. Microbiol.">
        <title>Complete genome sequence of Corynebacterium casei LMG S-19264T (=DSM 44701T), isolated from a smear-ripened cheese.</title>
        <authorList>
            <consortium name="US DOE Joint Genome Institute (JGI-PGF)"/>
            <person name="Walter F."/>
            <person name="Albersmeier A."/>
            <person name="Kalinowski J."/>
            <person name="Ruckert C."/>
        </authorList>
    </citation>
    <scope>NUCLEOTIDE SEQUENCE</scope>
    <source>
        <strain evidence="2">CGMCC 1.12924</strain>
    </source>
</reference>
<dbReference type="InterPro" id="IPR036514">
    <property type="entry name" value="SGNH_hydro_sf"/>
</dbReference>
<keyword evidence="1" id="KW-1133">Transmembrane helix</keyword>
<dbReference type="Proteomes" id="UP000652231">
    <property type="component" value="Unassembled WGS sequence"/>
</dbReference>
<name>A0A8J2VCM7_9FLAO</name>
<protein>
    <recommendedName>
        <fullName evidence="4">SGNH hydrolase-type esterase domain-containing protein</fullName>
    </recommendedName>
</protein>
<dbReference type="GO" id="GO:0016788">
    <property type="term" value="F:hydrolase activity, acting on ester bonds"/>
    <property type="evidence" value="ECO:0007669"/>
    <property type="project" value="UniProtKB-ARBA"/>
</dbReference>
<comment type="caution">
    <text evidence="2">The sequence shown here is derived from an EMBL/GenBank/DDBJ whole genome shotgun (WGS) entry which is preliminary data.</text>
</comment>
<evidence type="ECO:0000313" key="3">
    <source>
        <dbReference type="Proteomes" id="UP000652231"/>
    </source>
</evidence>
<evidence type="ECO:0000256" key="1">
    <source>
        <dbReference type="SAM" id="Phobius"/>
    </source>
</evidence>
<dbReference type="AlphaFoldDB" id="A0A8J2VCM7"/>
<dbReference type="Gene3D" id="3.40.50.1110">
    <property type="entry name" value="SGNH hydrolase"/>
    <property type="match status" value="1"/>
</dbReference>
<organism evidence="2 3">
    <name type="scientific">Planktosalinus lacus</name>
    <dbReference type="NCBI Taxonomy" id="1526573"/>
    <lineage>
        <taxon>Bacteria</taxon>
        <taxon>Pseudomonadati</taxon>
        <taxon>Bacteroidota</taxon>
        <taxon>Flavobacteriia</taxon>
        <taxon>Flavobacteriales</taxon>
        <taxon>Flavobacteriaceae</taxon>
        <taxon>Planktosalinus</taxon>
    </lineage>
</organism>
<feature type="transmembrane region" description="Helical" evidence="1">
    <location>
        <begin position="119"/>
        <end position="136"/>
    </location>
</feature>